<keyword evidence="4 5" id="KW-0472">Membrane</keyword>
<dbReference type="PANTHER" id="PTHR23514:SF13">
    <property type="entry name" value="INNER MEMBRANE PROTEIN YBJJ"/>
    <property type="match status" value="1"/>
</dbReference>
<name>A0ABX2F097_9PSEU</name>
<evidence type="ECO:0000256" key="2">
    <source>
        <dbReference type="ARBA" id="ARBA00022692"/>
    </source>
</evidence>
<dbReference type="CDD" id="cd17393">
    <property type="entry name" value="MFS_MosC_like"/>
    <property type="match status" value="1"/>
</dbReference>
<proteinExistence type="predicted"/>
<keyword evidence="2 5" id="KW-0812">Transmembrane</keyword>
<dbReference type="SUPFAM" id="SSF103473">
    <property type="entry name" value="MFS general substrate transporter"/>
    <property type="match status" value="1"/>
</dbReference>
<evidence type="ECO:0000313" key="7">
    <source>
        <dbReference type="EMBL" id="NRN64714.1"/>
    </source>
</evidence>
<feature type="domain" description="Major facilitator superfamily (MFS) profile" evidence="6">
    <location>
        <begin position="6"/>
        <end position="377"/>
    </location>
</feature>
<feature type="transmembrane region" description="Helical" evidence="5">
    <location>
        <begin position="241"/>
        <end position="262"/>
    </location>
</feature>
<comment type="caution">
    <text evidence="7">The sequence shown here is derived from an EMBL/GenBank/DDBJ whole genome shotgun (WGS) entry which is preliminary data.</text>
</comment>
<dbReference type="Pfam" id="PF07690">
    <property type="entry name" value="MFS_1"/>
    <property type="match status" value="1"/>
</dbReference>
<keyword evidence="8" id="KW-1185">Reference proteome</keyword>
<evidence type="ECO:0000259" key="6">
    <source>
        <dbReference type="PROSITE" id="PS50850"/>
    </source>
</evidence>
<dbReference type="InterPro" id="IPR051788">
    <property type="entry name" value="MFS_Transporter"/>
</dbReference>
<feature type="transmembrane region" description="Helical" evidence="5">
    <location>
        <begin position="355"/>
        <end position="378"/>
    </location>
</feature>
<dbReference type="RefSeq" id="WP_173127314.1">
    <property type="nucleotide sequence ID" value="NZ_CBCSGW010000015.1"/>
</dbReference>
<accession>A0ABX2F097</accession>
<dbReference type="InterPro" id="IPR011701">
    <property type="entry name" value="MFS"/>
</dbReference>
<dbReference type="PROSITE" id="PS50850">
    <property type="entry name" value="MFS"/>
    <property type="match status" value="1"/>
</dbReference>
<sequence length="388" mass="39882">MTRQSLRAEIAVAAFFLCLGFQYATWTSRLPAIKDTLGLTTGQTGLLILASGAGAAVSFPLVTVLMRKLGSRSLAGVSAITVALCLIPIAQTPPYPVMLAILFVNGIGCACLDVAMNAQGALLEETYERTVMSRLHAVFSGGGLIGALAAAGVSSVTPNLTVNFGIAAAFIVVLVAYAWPRLSPGDLAGQTRSSEKVRRGFTLPTRLALLLGLAMAFATVVEGAMTDWSAVYLKDVAGASAELAPMGVAVFSGTMLVARLFADRWRSRWGDRQVVMVGCTLAAIGLSIGLVFGGIVPMLAGIACVGLGVAAAGPCVYVAAAKQGPDALTLVAATGITGMLAGPPVIGYLAEFSSLTWGMTAVAVAALLVVFCATRIPWPVAEKQDARS</sequence>
<dbReference type="Gene3D" id="1.20.1250.20">
    <property type="entry name" value="MFS general substrate transporter like domains"/>
    <property type="match status" value="2"/>
</dbReference>
<feature type="transmembrane region" description="Helical" evidence="5">
    <location>
        <begin position="274"/>
        <end position="292"/>
    </location>
</feature>
<feature type="transmembrane region" description="Helical" evidence="5">
    <location>
        <begin position="45"/>
        <end position="66"/>
    </location>
</feature>
<keyword evidence="3 5" id="KW-1133">Transmembrane helix</keyword>
<evidence type="ECO:0000256" key="3">
    <source>
        <dbReference type="ARBA" id="ARBA00022989"/>
    </source>
</evidence>
<feature type="transmembrane region" description="Helical" evidence="5">
    <location>
        <begin position="73"/>
        <end position="91"/>
    </location>
</feature>
<evidence type="ECO:0000256" key="4">
    <source>
        <dbReference type="ARBA" id="ARBA00023136"/>
    </source>
</evidence>
<dbReference type="Proteomes" id="UP000763557">
    <property type="component" value="Unassembled WGS sequence"/>
</dbReference>
<dbReference type="PANTHER" id="PTHR23514">
    <property type="entry name" value="BYPASS OF STOP CODON PROTEIN 6"/>
    <property type="match status" value="1"/>
</dbReference>
<evidence type="ECO:0000313" key="8">
    <source>
        <dbReference type="Proteomes" id="UP000763557"/>
    </source>
</evidence>
<feature type="transmembrane region" description="Helical" evidence="5">
    <location>
        <begin position="298"/>
        <end position="320"/>
    </location>
</feature>
<dbReference type="InterPro" id="IPR020846">
    <property type="entry name" value="MFS_dom"/>
</dbReference>
<evidence type="ECO:0000256" key="1">
    <source>
        <dbReference type="ARBA" id="ARBA00004651"/>
    </source>
</evidence>
<organism evidence="7 8">
    <name type="scientific">Kibdelosporangium persicum</name>
    <dbReference type="NCBI Taxonomy" id="2698649"/>
    <lineage>
        <taxon>Bacteria</taxon>
        <taxon>Bacillati</taxon>
        <taxon>Actinomycetota</taxon>
        <taxon>Actinomycetes</taxon>
        <taxon>Pseudonocardiales</taxon>
        <taxon>Pseudonocardiaceae</taxon>
        <taxon>Kibdelosporangium</taxon>
    </lineage>
</organism>
<feature type="transmembrane region" description="Helical" evidence="5">
    <location>
        <begin position="137"/>
        <end position="156"/>
    </location>
</feature>
<reference evidence="7 8" key="1">
    <citation type="submission" date="2020-01" db="EMBL/GenBank/DDBJ databases">
        <title>Kibdelosporangium persica a novel Actinomycetes from a hot desert in Iran.</title>
        <authorList>
            <person name="Safaei N."/>
            <person name="Zaburannyi N."/>
            <person name="Mueller R."/>
            <person name="Wink J."/>
        </authorList>
    </citation>
    <scope>NUCLEOTIDE SEQUENCE [LARGE SCALE GENOMIC DNA]</scope>
    <source>
        <strain evidence="7 8">4NS15</strain>
    </source>
</reference>
<evidence type="ECO:0000256" key="5">
    <source>
        <dbReference type="SAM" id="Phobius"/>
    </source>
</evidence>
<feature type="transmembrane region" description="Helical" evidence="5">
    <location>
        <begin position="327"/>
        <end position="349"/>
    </location>
</feature>
<feature type="transmembrane region" description="Helical" evidence="5">
    <location>
        <begin position="201"/>
        <end position="221"/>
    </location>
</feature>
<feature type="transmembrane region" description="Helical" evidence="5">
    <location>
        <begin position="97"/>
        <end position="116"/>
    </location>
</feature>
<feature type="transmembrane region" description="Helical" evidence="5">
    <location>
        <begin position="162"/>
        <end position="180"/>
    </location>
</feature>
<dbReference type="EMBL" id="JAAATY010000004">
    <property type="protein sequence ID" value="NRN64714.1"/>
    <property type="molecule type" value="Genomic_DNA"/>
</dbReference>
<protein>
    <submittedName>
        <fullName evidence="7">Inner membrane protein YbjJ</fullName>
    </submittedName>
</protein>
<dbReference type="InterPro" id="IPR036259">
    <property type="entry name" value="MFS_trans_sf"/>
</dbReference>
<gene>
    <name evidence="7" type="ORF">GC106_19200</name>
</gene>
<comment type="subcellular location">
    <subcellularLocation>
        <location evidence="1">Cell membrane</location>
        <topology evidence="1">Multi-pass membrane protein</topology>
    </subcellularLocation>
</comment>